<name>A0ABS6REP1_9PSED</name>
<feature type="region of interest" description="Disordered" evidence="1">
    <location>
        <begin position="46"/>
        <end position="66"/>
    </location>
</feature>
<evidence type="ECO:0000313" key="3">
    <source>
        <dbReference type="Proteomes" id="UP001048763"/>
    </source>
</evidence>
<evidence type="ECO:0000256" key="1">
    <source>
        <dbReference type="SAM" id="MobiDB-lite"/>
    </source>
</evidence>
<proteinExistence type="predicted"/>
<dbReference type="RefSeq" id="WP_217862760.1">
    <property type="nucleotide sequence ID" value="NZ_JAHSTX010000001.1"/>
</dbReference>
<sequence length="66" mass="7263">MKPLKQLAKLKNELGLAATDNDVQAISQIMDQLSAAAAGGMNPDQMTLADYFEPEPQTQTNHRYTK</sequence>
<organism evidence="2 3">
    <name type="scientific">Pseudomonas triticicola</name>
    <dbReference type="NCBI Taxonomy" id="2842345"/>
    <lineage>
        <taxon>Bacteria</taxon>
        <taxon>Pseudomonadati</taxon>
        <taxon>Pseudomonadota</taxon>
        <taxon>Gammaproteobacteria</taxon>
        <taxon>Pseudomonadales</taxon>
        <taxon>Pseudomonadaceae</taxon>
        <taxon>Pseudomonas</taxon>
    </lineage>
</organism>
<comment type="caution">
    <text evidence="2">The sequence shown here is derived from an EMBL/GenBank/DDBJ whole genome shotgun (WGS) entry which is preliminary data.</text>
</comment>
<gene>
    <name evidence="2" type="ORF">KVG85_00960</name>
</gene>
<dbReference type="Proteomes" id="UP001048763">
    <property type="component" value="Unassembled WGS sequence"/>
</dbReference>
<keyword evidence="3" id="KW-1185">Reference proteome</keyword>
<dbReference type="EMBL" id="JAHSTX010000001">
    <property type="protein sequence ID" value="MBV4544671.1"/>
    <property type="molecule type" value="Genomic_DNA"/>
</dbReference>
<evidence type="ECO:0000313" key="2">
    <source>
        <dbReference type="EMBL" id="MBV4544671.1"/>
    </source>
</evidence>
<protein>
    <submittedName>
        <fullName evidence="2">Uncharacterized protein</fullName>
    </submittedName>
</protein>
<reference evidence="2" key="1">
    <citation type="submission" date="2021-06" db="EMBL/GenBank/DDBJ databases">
        <title>Updating the genus Pseudomonas: Description of 43 new species and partition of the Pseudomonas putida group.</title>
        <authorList>
            <person name="Girard L."/>
            <person name="Lood C."/>
            <person name="Vandamme P."/>
            <person name="Rokni-Zadeh H."/>
            <person name="Van Noort V."/>
            <person name="Hofte M."/>
            <person name="Lavigne R."/>
            <person name="De Mot R."/>
        </authorList>
    </citation>
    <scope>NUCLEOTIDE SEQUENCE</scope>
    <source>
        <strain evidence="2">SWRI88</strain>
    </source>
</reference>
<feature type="compositionally biased region" description="Polar residues" evidence="1">
    <location>
        <begin position="56"/>
        <end position="66"/>
    </location>
</feature>
<accession>A0ABS6REP1</accession>